<evidence type="ECO:0000259" key="2">
    <source>
        <dbReference type="PROSITE" id="PS50943"/>
    </source>
</evidence>
<dbReference type="Pfam" id="PF13443">
    <property type="entry name" value="HTH_26"/>
    <property type="match status" value="1"/>
</dbReference>
<accession>A0A3G9IT22</accession>
<dbReference type="InterPro" id="IPR013096">
    <property type="entry name" value="Cupin_2"/>
</dbReference>
<dbReference type="GO" id="GO:0003677">
    <property type="term" value="F:DNA binding"/>
    <property type="evidence" value="ECO:0007669"/>
    <property type="project" value="UniProtKB-KW"/>
</dbReference>
<dbReference type="SUPFAM" id="SSF47413">
    <property type="entry name" value="lambda repressor-like DNA-binding domains"/>
    <property type="match status" value="1"/>
</dbReference>
<dbReference type="GO" id="GO:0003700">
    <property type="term" value="F:DNA-binding transcription factor activity"/>
    <property type="evidence" value="ECO:0007669"/>
    <property type="project" value="TreeGrafter"/>
</dbReference>
<protein>
    <submittedName>
        <fullName evidence="3">Transcriptional regulator</fullName>
    </submittedName>
</protein>
<dbReference type="SMART" id="SM00530">
    <property type="entry name" value="HTH_XRE"/>
    <property type="match status" value="1"/>
</dbReference>
<dbReference type="EMBL" id="AP019307">
    <property type="protein sequence ID" value="BBH16771.1"/>
    <property type="molecule type" value="Genomic_DNA"/>
</dbReference>
<dbReference type="InterPro" id="IPR050807">
    <property type="entry name" value="TransReg_Diox_bact_type"/>
</dbReference>
<feature type="domain" description="HTH cro/C1-type" evidence="2">
    <location>
        <begin position="15"/>
        <end position="69"/>
    </location>
</feature>
<dbReference type="RefSeq" id="WP_174233034.1">
    <property type="nucleotide sequence ID" value="NZ_AP019307.1"/>
</dbReference>
<dbReference type="CDD" id="cd00093">
    <property type="entry name" value="HTH_XRE"/>
    <property type="match status" value="1"/>
</dbReference>
<dbReference type="GO" id="GO:0005829">
    <property type="term" value="C:cytosol"/>
    <property type="evidence" value="ECO:0007669"/>
    <property type="project" value="TreeGrafter"/>
</dbReference>
<dbReference type="KEGG" id="nbe:Back2_10580"/>
<evidence type="ECO:0000256" key="1">
    <source>
        <dbReference type="ARBA" id="ARBA00023125"/>
    </source>
</evidence>
<dbReference type="SUPFAM" id="SSF51182">
    <property type="entry name" value="RmlC-like cupins"/>
    <property type="match status" value="1"/>
</dbReference>
<dbReference type="InterPro" id="IPR001387">
    <property type="entry name" value="Cro/C1-type_HTH"/>
</dbReference>
<dbReference type="PANTHER" id="PTHR46797:SF1">
    <property type="entry name" value="METHYLPHOSPHONATE SYNTHASE"/>
    <property type="match status" value="1"/>
</dbReference>
<dbReference type="PROSITE" id="PS50943">
    <property type="entry name" value="HTH_CROC1"/>
    <property type="match status" value="1"/>
</dbReference>
<dbReference type="InterPro" id="IPR014710">
    <property type="entry name" value="RmlC-like_jellyroll"/>
</dbReference>
<dbReference type="InterPro" id="IPR011051">
    <property type="entry name" value="RmlC_Cupin_sf"/>
</dbReference>
<gene>
    <name evidence="3" type="ORF">Back2_10580</name>
</gene>
<dbReference type="CDD" id="cd02209">
    <property type="entry name" value="cupin_XRE_C"/>
    <property type="match status" value="1"/>
</dbReference>
<dbReference type="Gene3D" id="2.60.120.10">
    <property type="entry name" value="Jelly Rolls"/>
    <property type="match status" value="1"/>
</dbReference>
<dbReference type="Pfam" id="PF07883">
    <property type="entry name" value="Cupin_2"/>
    <property type="match status" value="1"/>
</dbReference>
<keyword evidence="4" id="KW-1185">Reference proteome</keyword>
<evidence type="ECO:0000313" key="3">
    <source>
        <dbReference type="EMBL" id="BBH16771.1"/>
    </source>
</evidence>
<organism evidence="3 4">
    <name type="scientific">Nocardioides baekrokdamisoli</name>
    <dbReference type="NCBI Taxonomy" id="1804624"/>
    <lineage>
        <taxon>Bacteria</taxon>
        <taxon>Bacillati</taxon>
        <taxon>Actinomycetota</taxon>
        <taxon>Actinomycetes</taxon>
        <taxon>Propionibacteriales</taxon>
        <taxon>Nocardioidaceae</taxon>
        <taxon>Nocardioides</taxon>
    </lineage>
</organism>
<name>A0A3G9IT22_9ACTN</name>
<dbReference type="PANTHER" id="PTHR46797">
    <property type="entry name" value="HTH-TYPE TRANSCRIPTIONAL REGULATOR"/>
    <property type="match status" value="1"/>
</dbReference>
<keyword evidence="1" id="KW-0238">DNA-binding</keyword>
<dbReference type="Gene3D" id="1.10.260.40">
    <property type="entry name" value="lambda repressor-like DNA-binding domains"/>
    <property type="match status" value="1"/>
</dbReference>
<sequence>MSAAVESSNGVGDQLRSARHSRRLTLAEVAEAAGITKGFLSKLERDQATASVACLMRLCDTLQISIGELFEVPQGSVVRRDEYPPINLGGIDMTEFLLTPSGERRLQAILSRIEPGGGSGPELYSIPAEVEFVYVLSGRLAVHLNDEETVLGPGDAMTFPQAPHAFRSIAPSEATEVLWVFTPALSLDHPIY</sequence>
<reference evidence="3 4" key="1">
    <citation type="submission" date="2018-11" db="EMBL/GenBank/DDBJ databases">
        <title>Complete genome sequence of Nocardioides baekrokdamisoli strain KCTC 39748.</title>
        <authorList>
            <person name="Kang S.W."/>
            <person name="Lee K.C."/>
            <person name="Kim K.K."/>
            <person name="Kim J.S."/>
            <person name="Kim D.S."/>
            <person name="Ko S.H."/>
            <person name="Yang S.H."/>
            <person name="Shin Y.K."/>
            <person name="Lee J.S."/>
        </authorList>
    </citation>
    <scope>NUCLEOTIDE SEQUENCE [LARGE SCALE GENOMIC DNA]</scope>
    <source>
        <strain evidence="3 4">KCTC 39748</strain>
    </source>
</reference>
<dbReference type="Proteomes" id="UP000271573">
    <property type="component" value="Chromosome"/>
</dbReference>
<dbReference type="AlphaFoldDB" id="A0A3G9IT22"/>
<evidence type="ECO:0000313" key="4">
    <source>
        <dbReference type="Proteomes" id="UP000271573"/>
    </source>
</evidence>
<proteinExistence type="predicted"/>
<dbReference type="InterPro" id="IPR010982">
    <property type="entry name" value="Lambda_DNA-bd_dom_sf"/>
</dbReference>